<evidence type="ECO:0000256" key="4">
    <source>
        <dbReference type="ARBA" id="ARBA00022859"/>
    </source>
</evidence>
<dbReference type="SMART" id="SM01289">
    <property type="entry name" value="PYRIN"/>
    <property type="match status" value="7"/>
</dbReference>
<dbReference type="RefSeq" id="XP_028280840.1">
    <property type="nucleotide sequence ID" value="XM_028425039.1"/>
</dbReference>
<dbReference type="GeneID" id="114448224"/>
<dbReference type="Proteomes" id="UP000515145">
    <property type="component" value="Chromosome 16"/>
</dbReference>
<evidence type="ECO:0000313" key="14">
    <source>
        <dbReference type="RefSeq" id="XP_028280838.1"/>
    </source>
</evidence>
<evidence type="ECO:0000256" key="2">
    <source>
        <dbReference type="ARBA" id="ARBA00022490"/>
    </source>
</evidence>
<dbReference type="SUPFAM" id="SSF47986">
    <property type="entry name" value="DEATH domain"/>
    <property type="match status" value="6"/>
</dbReference>
<evidence type="ECO:0000313" key="11">
    <source>
        <dbReference type="RefSeq" id="XP_028280835.1"/>
    </source>
</evidence>
<dbReference type="InterPro" id="IPR001875">
    <property type="entry name" value="DED_dom"/>
</dbReference>
<dbReference type="InterPro" id="IPR051249">
    <property type="entry name" value="NLRP_Inflammasome"/>
</dbReference>
<reference evidence="11 12" key="1">
    <citation type="submission" date="2025-04" db="UniProtKB">
        <authorList>
            <consortium name="RefSeq"/>
        </authorList>
    </citation>
    <scope>IDENTIFICATION</scope>
</reference>
<dbReference type="PROSITE" id="PS50824">
    <property type="entry name" value="DAPIN"/>
    <property type="match status" value="1"/>
</dbReference>
<dbReference type="InterPro" id="IPR011029">
    <property type="entry name" value="DEATH-like_dom_sf"/>
</dbReference>
<proteinExistence type="predicted"/>
<dbReference type="PANTHER" id="PTHR46985:SF2">
    <property type="entry name" value="APOPTOSIS-ASSOCIATED SPECK-LIKE PROTEIN CONTAINING A CARD"/>
    <property type="match status" value="1"/>
</dbReference>
<feature type="region of interest" description="Disordered" evidence="6">
    <location>
        <begin position="385"/>
        <end position="406"/>
    </location>
</feature>
<evidence type="ECO:0000313" key="13">
    <source>
        <dbReference type="RefSeq" id="XP_028280837.1"/>
    </source>
</evidence>
<feature type="compositionally biased region" description="Basic and acidic residues" evidence="6">
    <location>
        <begin position="639"/>
        <end position="661"/>
    </location>
</feature>
<keyword evidence="3" id="KW-0399">Innate immunity</keyword>
<organism evidence="10 13">
    <name type="scientific">Parambassis ranga</name>
    <name type="common">Indian glassy fish</name>
    <dbReference type="NCBI Taxonomy" id="210632"/>
    <lineage>
        <taxon>Eukaryota</taxon>
        <taxon>Metazoa</taxon>
        <taxon>Chordata</taxon>
        <taxon>Craniata</taxon>
        <taxon>Vertebrata</taxon>
        <taxon>Euteleostomi</taxon>
        <taxon>Actinopterygii</taxon>
        <taxon>Neopterygii</taxon>
        <taxon>Teleostei</taxon>
        <taxon>Neoteleostei</taxon>
        <taxon>Acanthomorphata</taxon>
        <taxon>Ovalentaria</taxon>
        <taxon>Ambassidae</taxon>
        <taxon>Parambassis</taxon>
    </lineage>
</organism>
<feature type="compositionally biased region" description="Low complexity" evidence="6">
    <location>
        <begin position="923"/>
        <end position="935"/>
    </location>
</feature>
<feature type="domain" description="FIIND" evidence="9">
    <location>
        <begin position="650"/>
        <end position="929"/>
    </location>
</feature>
<evidence type="ECO:0000259" key="8">
    <source>
        <dbReference type="PROSITE" id="PS50824"/>
    </source>
</evidence>
<keyword evidence="5" id="KW-0175">Coiled coil</keyword>
<dbReference type="PROSITE" id="PS51830">
    <property type="entry name" value="FIIND"/>
    <property type="match status" value="1"/>
</dbReference>
<dbReference type="CDD" id="cd08321">
    <property type="entry name" value="Pyrin_ASC-like"/>
    <property type="match status" value="1"/>
</dbReference>
<keyword evidence="2" id="KW-0963">Cytoplasm</keyword>
<dbReference type="GO" id="GO:0045087">
    <property type="term" value="P:innate immune response"/>
    <property type="evidence" value="ECO:0007669"/>
    <property type="project" value="UniProtKB-KW"/>
</dbReference>
<dbReference type="InterPro" id="IPR025307">
    <property type="entry name" value="FIIND_dom"/>
</dbReference>
<protein>
    <submittedName>
        <fullName evidence="11 12">Uncharacterized protein LOC114448224 isoform X1</fullName>
    </submittedName>
</protein>
<evidence type="ECO:0000259" key="9">
    <source>
        <dbReference type="PROSITE" id="PS51830"/>
    </source>
</evidence>
<evidence type="ECO:0000256" key="1">
    <source>
        <dbReference type="ARBA" id="ARBA00004514"/>
    </source>
</evidence>
<gene>
    <name evidence="11 12 13 14 15" type="primary">LOC114448224</name>
</gene>
<dbReference type="Pfam" id="PF23679">
    <property type="entry name" value="UPA-FIIND"/>
    <property type="match status" value="1"/>
</dbReference>
<dbReference type="PROSITE" id="PS50168">
    <property type="entry name" value="DED"/>
    <property type="match status" value="1"/>
</dbReference>
<dbReference type="PANTHER" id="PTHR46985">
    <property type="entry name" value="NACHT, LRR AND PYD DOMAINS-CONTAINING PROTEIN 1"/>
    <property type="match status" value="1"/>
</dbReference>
<dbReference type="RefSeq" id="XP_028280835.1">
    <property type="nucleotide sequence ID" value="XM_028425034.1"/>
</dbReference>
<feature type="domain" description="DED" evidence="7">
    <location>
        <begin position="204"/>
        <end position="287"/>
    </location>
</feature>
<dbReference type="AlphaFoldDB" id="A0A6P7JVU5"/>
<sequence>MASERPLVETLNQLSPDDFDRFKSLVEVEKDLPPISKSRLKEGRRQDVVELLLGTDCVDVTRKVLMRMERSVLGQRFPAFQPGDKKTPPPSLRHRVEALVSDTELLLETLADLTDEDLGTFKRTFGLFHRQIPNELMESDLQDSVCLMVQTYGHQTVEKAAEVLGYMKRKDLALRLTHSGSTPRRQQLGEHLSAAIHKVATFKAVTDLLVETLTGLDRHEVPEFMWLLQYTLFHRSLPQLSGRAVNSTDTTLTVDMLVETLGLQSVDVTREVLSAMRRTDLVQRLPERGSGSREEPSVDEDWPALTPKVEALLSVTEQLVETLAGLSSRECWTFKRLLTATHRNIPLKTLLDLDLQASVILMVQRQGLRSLKSTMDVLEDMKKSDLVQRHTDSSSNPQRKQQHEHPSALIHKVVTVVAVKQLLVEALKHLSYGELGKFKTLLQLTMSEQDLSDVSESVRATPDRDQIVDLLVDELGQRCVKVIRDVFVDMGRTDLVQQLNGPSSESRKRRSMDQCHQALSKAVSAHSSDQSAAVMMLWSGFEQKAERAAVTVTLVEMLSKLDKKGFKKFRWWLHFTLFQRSLRLIPWSSLRVNTRQRLAALMVKKHGLQCVDVTREVLRDINQRPPDSSSGSEGAQRGLEAESCGRGRQDASDWTKVDPEVNERADEAPTYSLQTAAGCFECRVSGLRWLCEGQTSFQYQFCSWEGHMQRMESRQYMPAGPLLDITVTAGRLNEVHLPHWICTEDNPKILDRFAVLHVKDCGDEVEKVSEVTASHVRLTRPMFSPRAVLMKVGLPVKISCSVLLYYKLNTPFLKLHVYLIPHDPALQQTVEKKETSGGYGTIRKPRPDRYLKMLQGFVLTADTDAAKIQPQKLTLRYDSQDPNFYEVFIESPDRNFTLTLLLQSKPSDPVWSSKIRKDDHPHSGPSEAAASSGEADGVSTLSDEQHCEQLDTQVQETSSDLQRLLNLLEELTQDELKRFKWSLQGPDQRADRPGIPWGRLETADRLDLVNLMLQTYGQQQSVAVTRSVFREMSRMDLVQRMSDW</sequence>
<dbReference type="RefSeq" id="XP_028280837.1">
    <property type="nucleotide sequence ID" value="XM_028425036.1"/>
</dbReference>
<feature type="region of interest" description="Disordered" evidence="6">
    <location>
        <begin position="908"/>
        <end position="943"/>
    </location>
</feature>
<keyword evidence="4" id="KW-0391">Immunity</keyword>
<evidence type="ECO:0000256" key="3">
    <source>
        <dbReference type="ARBA" id="ARBA00022588"/>
    </source>
</evidence>
<keyword evidence="10" id="KW-1185">Reference proteome</keyword>
<evidence type="ECO:0000313" key="12">
    <source>
        <dbReference type="RefSeq" id="XP_028280836.1"/>
    </source>
</evidence>
<evidence type="ECO:0000313" key="10">
    <source>
        <dbReference type="Proteomes" id="UP000515145"/>
    </source>
</evidence>
<evidence type="ECO:0000256" key="5">
    <source>
        <dbReference type="SAM" id="Coils"/>
    </source>
</evidence>
<evidence type="ECO:0000259" key="7">
    <source>
        <dbReference type="PROSITE" id="PS50168"/>
    </source>
</evidence>
<feature type="region of interest" description="Disordered" evidence="6">
    <location>
        <begin position="622"/>
        <end position="661"/>
    </location>
</feature>
<dbReference type="InterPro" id="IPR004020">
    <property type="entry name" value="DAPIN"/>
</dbReference>
<dbReference type="RefSeq" id="XP_028280838.1">
    <property type="nucleotide sequence ID" value="XM_028425037.1"/>
</dbReference>
<dbReference type="Pfam" id="PF02758">
    <property type="entry name" value="PYRIN"/>
    <property type="match status" value="6"/>
</dbReference>
<dbReference type="GO" id="GO:0042981">
    <property type="term" value="P:regulation of apoptotic process"/>
    <property type="evidence" value="ECO:0007669"/>
    <property type="project" value="InterPro"/>
</dbReference>
<feature type="coiled-coil region" evidence="5">
    <location>
        <begin position="947"/>
        <end position="974"/>
    </location>
</feature>
<evidence type="ECO:0000256" key="6">
    <source>
        <dbReference type="SAM" id="MobiDB-lite"/>
    </source>
</evidence>
<dbReference type="OrthoDB" id="8869108at2759"/>
<dbReference type="Pfam" id="PF13553">
    <property type="entry name" value="FIIND"/>
    <property type="match status" value="1"/>
</dbReference>
<accession>A0A6P7JVU5</accession>
<dbReference type="GO" id="GO:0005829">
    <property type="term" value="C:cytosol"/>
    <property type="evidence" value="ECO:0007669"/>
    <property type="project" value="UniProtKB-SubCell"/>
</dbReference>
<name>A0A6P7JVU5_9TELE</name>
<evidence type="ECO:0000313" key="15">
    <source>
        <dbReference type="RefSeq" id="XP_028280840.1"/>
    </source>
</evidence>
<comment type="subcellular location">
    <subcellularLocation>
        <location evidence="1">Cytoplasm</location>
        <location evidence="1">Cytosol</location>
    </subcellularLocation>
</comment>
<feature type="domain" description="Pyrin" evidence="8">
    <location>
        <begin position="954"/>
        <end position="1044"/>
    </location>
</feature>
<dbReference type="Gene3D" id="1.10.533.10">
    <property type="entry name" value="Death Domain, Fas"/>
    <property type="match status" value="7"/>
</dbReference>
<dbReference type="RefSeq" id="XP_028280836.1">
    <property type="nucleotide sequence ID" value="XM_028425035.1"/>
</dbReference>